<proteinExistence type="predicted"/>
<dbReference type="GO" id="GO:0009036">
    <property type="term" value="F:type II site-specific deoxyribonuclease activity"/>
    <property type="evidence" value="ECO:0007669"/>
    <property type="project" value="InterPro"/>
</dbReference>
<dbReference type="GO" id="GO:0003677">
    <property type="term" value="F:DNA binding"/>
    <property type="evidence" value="ECO:0007669"/>
    <property type="project" value="InterPro"/>
</dbReference>
<keyword evidence="1" id="KW-0255">Endonuclease</keyword>
<comment type="caution">
    <text evidence="1">The sequence shown here is derived from an EMBL/GenBank/DDBJ whole genome shotgun (WGS) entry which is preliminary data.</text>
</comment>
<name>A0A9X1TLM2_STRM4</name>
<keyword evidence="1" id="KW-0540">Nuclease</keyword>
<sequence length="252" mass="27830">MTVTRQDFEDAIAQYWGAKASQNDLSAIKNAVGAGTAGSVRGGKHFDSVAGLIAKFFLEAGYPKESIRVDKDLELPGHYRPLKKWDIVIAHEGTLIAAFELKALGGPSFSNNYNNRVEEALGSAVDLQRAALTEWYPGSRPWLGYFFIMEDHPKSRNAVRLASNPAYPPEDIWQGTSYQDRFAIFCKRLLEEGLYNTACYITSSRDNPSPGEPEEALDWRHFSAAITGRLAEMKALGIPAANASQQHTDGLF</sequence>
<keyword evidence="2" id="KW-1185">Reference proteome</keyword>
<reference evidence="1" key="1">
    <citation type="submission" date="2022-01" db="EMBL/GenBank/DDBJ databases">
        <title>Draft Genome Sequences of Seven Type Strains of the Genus Streptomyces.</title>
        <authorList>
            <person name="Aziz S."/>
            <person name="Coretto E."/>
            <person name="Chronakova A."/>
            <person name="Sproer C."/>
            <person name="Huber K."/>
            <person name="Nouioui I."/>
            <person name="Gross H."/>
        </authorList>
    </citation>
    <scope>NUCLEOTIDE SEQUENCE</scope>
    <source>
        <strain evidence="1">DSM 103493</strain>
    </source>
</reference>
<protein>
    <submittedName>
        <fullName evidence="1">PaeR7I family type II restriction endonuclease</fullName>
    </submittedName>
</protein>
<dbReference type="Pfam" id="PF04555">
    <property type="entry name" value="XhoI"/>
    <property type="match status" value="1"/>
</dbReference>
<organism evidence="1 2">
    <name type="scientific">Streptomyces muensis</name>
    <dbReference type="NCBI Taxonomy" id="1077944"/>
    <lineage>
        <taxon>Bacteria</taxon>
        <taxon>Bacillati</taxon>
        <taxon>Actinomycetota</taxon>
        <taxon>Actinomycetes</taxon>
        <taxon>Kitasatosporales</taxon>
        <taxon>Streptomycetaceae</taxon>
        <taxon>Streptomyces</taxon>
    </lineage>
</organism>
<dbReference type="InterPro" id="IPR007636">
    <property type="entry name" value="Restrct_endonuc_II_XhoI"/>
</dbReference>
<gene>
    <name evidence="1" type="ORF">L0P92_19680</name>
</gene>
<evidence type="ECO:0000313" key="1">
    <source>
        <dbReference type="EMBL" id="MCF1595782.1"/>
    </source>
</evidence>
<keyword evidence="1" id="KW-0378">Hydrolase</keyword>
<dbReference type="GO" id="GO:0009307">
    <property type="term" value="P:DNA restriction-modification system"/>
    <property type="evidence" value="ECO:0007669"/>
    <property type="project" value="InterPro"/>
</dbReference>
<accession>A0A9X1TLM2</accession>
<dbReference type="Proteomes" id="UP001139384">
    <property type="component" value="Unassembled WGS sequence"/>
</dbReference>
<evidence type="ECO:0000313" key="2">
    <source>
        <dbReference type="Proteomes" id="UP001139384"/>
    </source>
</evidence>
<dbReference type="EMBL" id="JAKEIP010000075">
    <property type="protein sequence ID" value="MCF1595782.1"/>
    <property type="molecule type" value="Genomic_DNA"/>
</dbReference>
<dbReference type="RefSeq" id="WP_051783757.1">
    <property type="nucleotide sequence ID" value="NZ_JAKEIP010000075.1"/>
</dbReference>
<dbReference type="AlphaFoldDB" id="A0A9X1TLM2"/>